<dbReference type="AlphaFoldDB" id="A0A9D4ZBK3"/>
<gene>
    <name evidence="2" type="ORF">GOP47_0019355</name>
</gene>
<name>A0A9D4ZBK3_ADICA</name>
<evidence type="ECO:0000313" key="3">
    <source>
        <dbReference type="Proteomes" id="UP000886520"/>
    </source>
</evidence>
<organism evidence="2 3">
    <name type="scientific">Adiantum capillus-veneris</name>
    <name type="common">Maidenhair fern</name>
    <dbReference type="NCBI Taxonomy" id="13818"/>
    <lineage>
        <taxon>Eukaryota</taxon>
        <taxon>Viridiplantae</taxon>
        <taxon>Streptophyta</taxon>
        <taxon>Embryophyta</taxon>
        <taxon>Tracheophyta</taxon>
        <taxon>Polypodiopsida</taxon>
        <taxon>Polypodiidae</taxon>
        <taxon>Polypodiales</taxon>
        <taxon>Pteridineae</taxon>
        <taxon>Pteridaceae</taxon>
        <taxon>Vittarioideae</taxon>
        <taxon>Adiantum</taxon>
    </lineage>
</organism>
<feature type="region of interest" description="Disordered" evidence="1">
    <location>
        <begin position="1"/>
        <end position="23"/>
    </location>
</feature>
<comment type="caution">
    <text evidence="2">The sequence shown here is derived from an EMBL/GenBank/DDBJ whole genome shotgun (WGS) entry which is preliminary data.</text>
</comment>
<dbReference type="EMBL" id="JABFUD020000018">
    <property type="protein sequence ID" value="KAI5066731.1"/>
    <property type="molecule type" value="Genomic_DNA"/>
</dbReference>
<evidence type="ECO:0000313" key="2">
    <source>
        <dbReference type="EMBL" id="KAI5066731.1"/>
    </source>
</evidence>
<sequence>MKLGNETTAFRLPSEGHQRKTPQTRTQAILSSVLQNGEVGGLLALRLPGCLHSNPFRRQRPTQLRQSPRGPRQAGLHERHQYGYRGCFHTPARPLHARGLWVM</sequence>
<evidence type="ECO:0000256" key="1">
    <source>
        <dbReference type="SAM" id="MobiDB-lite"/>
    </source>
</evidence>
<dbReference type="Proteomes" id="UP000886520">
    <property type="component" value="Chromosome 18"/>
</dbReference>
<keyword evidence="3" id="KW-1185">Reference proteome</keyword>
<feature type="region of interest" description="Disordered" evidence="1">
    <location>
        <begin position="54"/>
        <end position="78"/>
    </location>
</feature>
<proteinExistence type="predicted"/>
<reference evidence="2" key="1">
    <citation type="submission" date="2021-01" db="EMBL/GenBank/DDBJ databases">
        <title>Adiantum capillus-veneris genome.</title>
        <authorList>
            <person name="Fang Y."/>
            <person name="Liao Q."/>
        </authorList>
    </citation>
    <scope>NUCLEOTIDE SEQUENCE</scope>
    <source>
        <strain evidence="2">H3</strain>
        <tissue evidence="2">Leaf</tissue>
    </source>
</reference>
<accession>A0A9D4ZBK3</accession>
<protein>
    <submittedName>
        <fullName evidence="2">Uncharacterized protein</fullName>
    </submittedName>
</protein>